<evidence type="ECO:0000259" key="3">
    <source>
        <dbReference type="PROSITE" id="PS50004"/>
    </source>
</evidence>
<evidence type="ECO:0000313" key="4">
    <source>
        <dbReference type="EMBL" id="KAK6136078.1"/>
    </source>
</evidence>
<evidence type="ECO:0000256" key="2">
    <source>
        <dbReference type="ARBA" id="ARBA00022837"/>
    </source>
</evidence>
<dbReference type="PANTHER" id="PTHR46502">
    <property type="entry name" value="C2 DOMAIN-CONTAINING"/>
    <property type="match status" value="1"/>
</dbReference>
<dbReference type="Gene3D" id="2.60.40.150">
    <property type="entry name" value="C2 domain"/>
    <property type="match status" value="1"/>
</dbReference>
<dbReference type="SMART" id="SM00239">
    <property type="entry name" value="C2"/>
    <property type="match status" value="1"/>
</dbReference>
<protein>
    <recommendedName>
        <fullName evidence="3">C2 domain-containing protein</fullName>
    </recommendedName>
</protein>
<dbReference type="PROSITE" id="PS50004">
    <property type="entry name" value="C2"/>
    <property type="match status" value="1"/>
</dbReference>
<dbReference type="EMBL" id="JABTTQ020001055">
    <property type="protein sequence ID" value="KAK6136078.1"/>
    <property type="molecule type" value="Genomic_DNA"/>
</dbReference>
<gene>
    <name evidence="4" type="ORF">DH2020_030183</name>
</gene>
<dbReference type="InterPro" id="IPR035892">
    <property type="entry name" value="C2_domain_sf"/>
</dbReference>
<dbReference type="InterPro" id="IPR000008">
    <property type="entry name" value="C2_dom"/>
</dbReference>
<organism evidence="4 5">
    <name type="scientific">Rehmannia glutinosa</name>
    <name type="common">Chinese foxglove</name>
    <dbReference type="NCBI Taxonomy" id="99300"/>
    <lineage>
        <taxon>Eukaryota</taxon>
        <taxon>Viridiplantae</taxon>
        <taxon>Streptophyta</taxon>
        <taxon>Embryophyta</taxon>
        <taxon>Tracheophyta</taxon>
        <taxon>Spermatophyta</taxon>
        <taxon>Magnoliopsida</taxon>
        <taxon>eudicotyledons</taxon>
        <taxon>Gunneridae</taxon>
        <taxon>Pentapetalae</taxon>
        <taxon>asterids</taxon>
        <taxon>lamiids</taxon>
        <taxon>Lamiales</taxon>
        <taxon>Orobanchaceae</taxon>
        <taxon>Rehmannieae</taxon>
        <taxon>Rehmannia</taxon>
    </lineage>
</organism>
<proteinExistence type="predicted"/>
<keyword evidence="2" id="KW-0106">Calcium</keyword>
<comment type="caution">
    <text evidence="4">The sequence shown here is derived from an EMBL/GenBank/DDBJ whole genome shotgun (WGS) entry which is preliminary data.</text>
</comment>
<keyword evidence="5" id="KW-1185">Reference proteome</keyword>
<sequence>MEVTVVGARNLKNTELFGKVDPYVVIQYKNEEQKSTTGRRQISKCGLRCCVCLRGQGSKRPVWNEKFKFKVEYPKGDEQHKLLLKIMDNDAFTEHDYLGQATIYLKELFEQGFENGKAELRTQKYRIVSSNQTYHGEIQVGITFTTNRWQSSSGPKLRPDWTKNFQARQNKLYGPYWAMKKRHDGISARLVRGKMNYICQTRP</sequence>
<dbReference type="Pfam" id="PF00168">
    <property type="entry name" value="C2"/>
    <property type="match status" value="1"/>
</dbReference>
<dbReference type="SUPFAM" id="SSF49562">
    <property type="entry name" value="C2 domain (Calcium/lipid-binding domain, CaLB)"/>
    <property type="match status" value="1"/>
</dbReference>
<dbReference type="PANTHER" id="PTHR46502:SF15">
    <property type="entry name" value="16 KDA PHLOEM PROTEIN 1"/>
    <property type="match status" value="1"/>
</dbReference>
<accession>A0ABR0VLN8</accession>
<feature type="domain" description="C2" evidence="3">
    <location>
        <begin position="1"/>
        <end position="118"/>
    </location>
</feature>
<name>A0ABR0VLN8_REHGL</name>
<evidence type="ECO:0000313" key="5">
    <source>
        <dbReference type="Proteomes" id="UP001318860"/>
    </source>
</evidence>
<keyword evidence="1" id="KW-0479">Metal-binding</keyword>
<dbReference type="Proteomes" id="UP001318860">
    <property type="component" value="Unassembled WGS sequence"/>
</dbReference>
<evidence type="ECO:0000256" key="1">
    <source>
        <dbReference type="ARBA" id="ARBA00022723"/>
    </source>
</evidence>
<reference evidence="4 5" key="1">
    <citation type="journal article" date="2021" name="Comput. Struct. Biotechnol. J.">
        <title>De novo genome assembly of the potent medicinal plant Rehmannia glutinosa using nanopore technology.</title>
        <authorList>
            <person name="Ma L."/>
            <person name="Dong C."/>
            <person name="Song C."/>
            <person name="Wang X."/>
            <person name="Zheng X."/>
            <person name="Niu Y."/>
            <person name="Chen S."/>
            <person name="Feng W."/>
        </authorList>
    </citation>
    <scope>NUCLEOTIDE SEQUENCE [LARGE SCALE GENOMIC DNA]</scope>
    <source>
        <strain evidence="4">DH-2019</strain>
    </source>
</reference>